<keyword evidence="2" id="KW-1185">Reference proteome</keyword>
<proteinExistence type="predicted"/>
<protein>
    <submittedName>
        <fullName evidence="1">Uncharacterized protein</fullName>
    </submittedName>
</protein>
<organism evidence="1 2">
    <name type="scientific">Prorocentrum cordatum</name>
    <dbReference type="NCBI Taxonomy" id="2364126"/>
    <lineage>
        <taxon>Eukaryota</taxon>
        <taxon>Sar</taxon>
        <taxon>Alveolata</taxon>
        <taxon>Dinophyceae</taxon>
        <taxon>Prorocentrales</taxon>
        <taxon>Prorocentraceae</taxon>
        <taxon>Prorocentrum</taxon>
    </lineage>
</organism>
<sequence>MAVGRGFQLEADVASPCRTRPVVAAAQRDEGLDGGPGQERRLEAAALEAEDRYWHLPSAFVVVFVMPARAHKAMAPTAPGSEAAEKPRQVCLVFLAYLLKTRLTDAKAFGELAVKVADFTELASGRRLLHPNGSEPGSFLPAFPIPSFLFRMVGFSPCAENRNSRLADIVAEYPTHERVTLTTSLCRELSCPRSRVASFMSARLGGSNSIMLLQLATIALSSSPFDCKPQRRFALPDTPEFETVAERVENLFQHLSEYLSRPNSHMTFALKGNALLPREAQAADTILKDLQSYDDSKARVMIHPVEAPTQVLQTKGTWVPAGQLICEAVRGVGGDIKTNARGAPASGGPRAMERAAALGAASGRAAAAAGRASAAQVLGKAGGPSDASEPERLNALRRTWALCAGPSDASEPEDLDVRSYPNSTCKHPPTVNITKFIETFPGHLMGQVRDTKWTNALIKEQLGQRSGHGDFTVELDGVLTKSFGLVFGETLAVWLVGCWPPERYAVLHVQAALPAGRVRLWVAGLRAQGPPQPGAGAAHGRSPTSLSAACSCPERPRYRTFVLSVYGLSIHLRTPFALSSSFASSCAQD</sequence>
<name>A0ABN9VFT5_9DINO</name>
<accession>A0ABN9VFT5</accession>
<reference evidence="1" key="1">
    <citation type="submission" date="2023-10" db="EMBL/GenBank/DDBJ databases">
        <authorList>
            <person name="Chen Y."/>
            <person name="Shah S."/>
            <person name="Dougan E. K."/>
            <person name="Thang M."/>
            <person name="Chan C."/>
        </authorList>
    </citation>
    <scope>NUCLEOTIDE SEQUENCE [LARGE SCALE GENOMIC DNA]</scope>
</reference>
<evidence type="ECO:0000313" key="1">
    <source>
        <dbReference type="EMBL" id="CAK0870856.1"/>
    </source>
</evidence>
<dbReference type="EMBL" id="CAUYUJ010017005">
    <property type="protein sequence ID" value="CAK0870856.1"/>
    <property type="molecule type" value="Genomic_DNA"/>
</dbReference>
<gene>
    <name evidence="1" type="ORF">PCOR1329_LOCUS56841</name>
</gene>
<comment type="caution">
    <text evidence="1">The sequence shown here is derived from an EMBL/GenBank/DDBJ whole genome shotgun (WGS) entry which is preliminary data.</text>
</comment>
<dbReference type="Proteomes" id="UP001189429">
    <property type="component" value="Unassembled WGS sequence"/>
</dbReference>
<evidence type="ECO:0000313" key="2">
    <source>
        <dbReference type="Proteomes" id="UP001189429"/>
    </source>
</evidence>